<evidence type="ECO:0000259" key="3">
    <source>
        <dbReference type="Pfam" id="PF22746"/>
    </source>
</evidence>
<sequence>MNERERILDLVKKGILSSEEGLVLLENLSAQNKQPELTPEDDKHEDEDQSADDQQADTEASNPEIDALSAKRDEVRAALDKVTEQIADQRKELAANDEQIIVYDTMDDLDTLTPEKAEARLNLKAKNKALTQDISTLEEKRADLKQQLSDAERDLRKAQMRGGFDKVFTDEWQNNVKSATADLGKAVTDAGSQIGSIVRKTARTVMDNVDWKDVTISVPGIATQKFAHTFTFPECKASIIDVTVANGTVKFRPWDSEDIEVAANIRFFGKVTGDLLDAFTQRSQIEADDEHFIFQVPNKRIAADLVISLPKREYDHIAVRNLNGDTHFDDISGKDVYAKTTNGDLIFDQLKAVMLEAENVNGDVKVLKSDVNTAGLSTVNGDSRFVGTGRNLKLSTVNGDVKMTLKNAPKNVTGTSVNGDVKVAVPATAGVSGQAKTRFGRLRSRMTGIETPNKNRSHVLDLDRAGDELTVLTLSTAAGDVLLKDTDMEK</sequence>
<feature type="domain" description="DUF4097" evidence="2">
    <location>
        <begin position="240"/>
        <end position="481"/>
    </location>
</feature>
<dbReference type="Pfam" id="PF13349">
    <property type="entry name" value="DUF4097"/>
    <property type="match status" value="1"/>
</dbReference>
<gene>
    <name evidence="4" type="primary">liaX</name>
    <name evidence="4" type="ORF">PQ472_08605</name>
</gene>
<proteinExistence type="predicted"/>
<dbReference type="EMBL" id="CP117884">
    <property type="protein sequence ID" value="WDF81981.1"/>
    <property type="molecule type" value="Genomic_DNA"/>
</dbReference>
<evidence type="ECO:0000259" key="2">
    <source>
        <dbReference type="Pfam" id="PF13349"/>
    </source>
</evidence>
<protein>
    <submittedName>
        <fullName evidence="4">Daptomycin-sensing surface protein LiaX</fullName>
    </submittedName>
</protein>
<dbReference type="Proteomes" id="UP001220377">
    <property type="component" value="Chromosome"/>
</dbReference>
<evidence type="ECO:0000313" key="4">
    <source>
        <dbReference type="EMBL" id="WDF81981.1"/>
    </source>
</evidence>
<feature type="region of interest" description="Disordered" evidence="1">
    <location>
        <begin position="27"/>
        <end position="71"/>
    </location>
</feature>
<feature type="domain" description="YvlB/LiaX N-terminal" evidence="3">
    <location>
        <begin position="2"/>
        <end position="29"/>
    </location>
</feature>
<dbReference type="RefSeq" id="WP_274259125.1">
    <property type="nucleotide sequence ID" value="NZ_CP117884.1"/>
</dbReference>
<reference evidence="4 5" key="1">
    <citation type="submission" date="2023-02" db="EMBL/GenBank/DDBJ databases">
        <title>Genome sequence of Lacticaseibacillus sp. KACC 23028.</title>
        <authorList>
            <person name="Kim S."/>
            <person name="Heo J."/>
            <person name="Kwon S.-W."/>
        </authorList>
    </citation>
    <scope>NUCLEOTIDE SEQUENCE [LARGE SCALE GENOMIC DNA]</scope>
    <source>
        <strain evidence="4 5">KACC 23028</strain>
    </source>
</reference>
<dbReference type="InterPro" id="IPR058219">
    <property type="entry name" value="LiaX"/>
</dbReference>
<dbReference type="NCBIfam" id="NF038025">
    <property type="entry name" value="dapto_LiaX"/>
    <property type="match status" value="1"/>
</dbReference>
<dbReference type="InterPro" id="IPR053959">
    <property type="entry name" value="YvlB/LiaX_N"/>
</dbReference>
<organism evidence="4 5">
    <name type="scientific">Lacticaseibacillus pabuli</name>
    <dbReference type="NCBI Taxonomy" id="3025672"/>
    <lineage>
        <taxon>Bacteria</taxon>
        <taxon>Bacillati</taxon>
        <taxon>Bacillota</taxon>
        <taxon>Bacilli</taxon>
        <taxon>Lactobacillales</taxon>
        <taxon>Lactobacillaceae</taxon>
        <taxon>Lacticaseibacillus</taxon>
    </lineage>
</organism>
<accession>A0ABY7WSN9</accession>
<evidence type="ECO:0000313" key="5">
    <source>
        <dbReference type="Proteomes" id="UP001220377"/>
    </source>
</evidence>
<name>A0ABY7WSN9_9LACO</name>
<keyword evidence="5" id="KW-1185">Reference proteome</keyword>
<feature type="compositionally biased region" description="Acidic residues" evidence="1">
    <location>
        <begin position="43"/>
        <end position="56"/>
    </location>
</feature>
<evidence type="ECO:0000256" key="1">
    <source>
        <dbReference type="SAM" id="MobiDB-lite"/>
    </source>
</evidence>
<dbReference type="InterPro" id="IPR025164">
    <property type="entry name" value="Toastrack_DUF4097"/>
</dbReference>
<dbReference type="Pfam" id="PF22746">
    <property type="entry name" value="SHOCT-like_DUF2089-C"/>
    <property type="match status" value="1"/>
</dbReference>